<evidence type="ECO:0000313" key="2">
    <source>
        <dbReference type="EMBL" id="KAF1021864.1"/>
    </source>
</evidence>
<dbReference type="Proteomes" id="UP000461670">
    <property type="component" value="Unassembled WGS sequence"/>
</dbReference>
<reference evidence="3" key="1">
    <citation type="journal article" date="2020" name="MBio">
        <title>Horizontal gene transfer to a defensive symbiont with a reduced genome amongst a multipartite beetle microbiome.</title>
        <authorList>
            <person name="Waterworth S.C."/>
            <person name="Florez L.V."/>
            <person name="Rees E.R."/>
            <person name="Hertweck C."/>
            <person name="Kaltenpoth M."/>
            <person name="Kwan J.C."/>
        </authorList>
    </citation>
    <scope>NUCLEOTIDE SEQUENCE [LARGE SCALE GENOMIC DNA]</scope>
</reference>
<name>A0A7V8JQZ0_9BURK</name>
<accession>A0A7V8JQZ0</accession>
<protein>
    <submittedName>
        <fullName evidence="2">Uncharacterized protein</fullName>
    </submittedName>
</protein>
<feature type="compositionally biased region" description="Basic and acidic residues" evidence="1">
    <location>
        <begin position="13"/>
        <end position="23"/>
    </location>
</feature>
<comment type="caution">
    <text evidence="2">The sequence shown here is derived from an EMBL/GenBank/DDBJ whole genome shotgun (WGS) entry which is preliminary data.</text>
</comment>
<organism evidence="2 3">
    <name type="scientific">Paracidovorax wautersii</name>
    <dbReference type="NCBI Taxonomy" id="1177982"/>
    <lineage>
        <taxon>Bacteria</taxon>
        <taxon>Pseudomonadati</taxon>
        <taxon>Pseudomonadota</taxon>
        <taxon>Betaproteobacteria</taxon>
        <taxon>Burkholderiales</taxon>
        <taxon>Comamonadaceae</taxon>
        <taxon>Paracidovorax</taxon>
    </lineage>
</organism>
<proteinExistence type="predicted"/>
<gene>
    <name evidence="2" type="ORF">GAK30_01553</name>
</gene>
<evidence type="ECO:0000313" key="3">
    <source>
        <dbReference type="Proteomes" id="UP000461670"/>
    </source>
</evidence>
<feature type="region of interest" description="Disordered" evidence="1">
    <location>
        <begin position="1"/>
        <end position="23"/>
    </location>
</feature>
<evidence type="ECO:0000256" key="1">
    <source>
        <dbReference type="SAM" id="MobiDB-lite"/>
    </source>
</evidence>
<dbReference type="AlphaFoldDB" id="A0A7V8JQZ0"/>
<dbReference type="EMBL" id="WNDQ01000017">
    <property type="protein sequence ID" value="KAF1021864.1"/>
    <property type="molecule type" value="Genomic_DNA"/>
</dbReference>
<sequence>MSANAHRYSPSKDTARRRERAPQTRIELPKVRRVPDTERLAMPLLDRLLLAEQQRHADRLAEIRAIATQLPDLDPIVQATQTQGASIDIELVRQTYLGQRDDICRASHAVQLCAVQPALTAWRKPERENAIANALIRAGWRVVQVMTSGHEISLDRITLARGSRAVETTVMRQWVEDAIEAGLITADTAGRHPAIDTAVPLNAPRVD</sequence>